<dbReference type="InterPro" id="IPR042099">
    <property type="entry name" value="ANL_N_sf"/>
</dbReference>
<dbReference type="InterPro" id="IPR023213">
    <property type="entry name" value="CAT-like_dom_sf"/>
</dbReference>
<dbReference type="Gene3D" id="3.30.559.30">
    <property type="entry name" value="Nonribosomal peptide synthetase, condensation domain"/>
    <property type="match status" value="1"/>
</dbReference>
<evidence type="ECO:0000313" key="3">
    <source>
        <dbReference type="Proteomes" id="UP000247823"/>
    </source>
</evidence>
<dbReference type="Gene3D" id="3.30.559.10">
    <property type="entry name" value="Chloramphenicol acetyltransferase-like domain"/>
    <property type="match status" value="1"/>
</dbReference>
<dbReference type="InterPro" id="IPR001849">
    <property type="entry name" value="PH_domain"/>
</dbReference>
<dbReference type="PANTHER" id="PTHR45527">
    <property type="entry name" value="NONRIBOSOMAL PEPTIDE SYNTHETASE"/>
    <property type="match status" value="1"/>
</dbReference>
<dbReference type="PANTHER" id="PTHR45527:SF1">
    <property type="entry name" value="FATTY ACID SYNTHASE"/>
    <property type="match status" value="1"/>
</dbReference>
<dbReference type="PROSITE" id="PS50003">
    <property type="entry name" value="PH_DOMAIN"/>
    <property type="match status" value="1"/>
</dbReference>
<dbReference type="Pfam" id="PF00668">
    <property type="entry name" value="Condensation"/>
    <property type="match status" value="1"/>
</dbReference>
<dbReference type="RefSeq" id="WP_146223448.1">
    <property type="nucleotide sequence ID" value="NZ_QJPX01000346.1"/>
</dbReference>
<dbReference type="InterPro" id="IPR001242">
    <property type="entry name" value="Condensation_dom"/>
</dbReference>
<feature type="non-terminal residue" evidence="2">
    <location>
        <position position="1"/>
    </location>
</feature>
<organism evidence="2 3">
    <name type="scientific">Serratia marcescens</name>
    <dbReference type="NCBI Taxonomy" id="615"/>
    <lineage>
        <taxon>Bacteria</taxon>
        <taxon>Pseudomonadati</taxon>
        <taxon>Pseudomonadota</taxon>
        <taxon>Gammaproteobacteria</taxon>
        <taxon>Enterobacterales</taxon>
        <taxon>Yersiniaceae</taxon>
        <taxon>Serratia</taxon>
    </lineage>
</organism>
<reference evidence="2" key="2">
    <citation type="submission" date="2018-06" db="EMBL/GenBank/DDBJ databases">
        <authorList>
            <person name="Martins R.C."/>
            <person name="Perdigao-Neto L.V."/>
            <person name="Costa S.F."/>
            <person name="Levin A.S.S."/>
        </authorList>
    </citation>
    <scope>NUCLEOTIDE SEQUENCE</scope>
    <source>
        <strain evidence="2">1283</strain>
    </source>
</reference>
<feature type="non-terminal residue" evidence="2">
    <location>
        <position position="513"/>
    </location>
</feature>
<dbReference type="Proteomes" id="UP000247823">
    <property type="component" value="Unassembled WGS sequence"/>
</dbReference>
<name>A0ABX5N9D0_SERMA</name>
<gene>
    <name evidence="2" type="ORF">DMW51_19745</name>
</gene>
<sequence length="513" mass="55903">DPYQLSAVLRFDSRARLDAWLAAMQQVIDRHDILRTAFITQGVSSPVQVVWRKAELALSERRFDPADGPIWQQLAASFDPLQQRQDLTRAPLLNFTVTQEEDGSWCALQQWHHLIGDHSTLAFMEQEIGEILAGRGAQLGVAQPFRNAVAQARLALSEAEHESFFRDMLADIREPVLPFGLSDVHGEGRQIACRYQALSSALNLRLRRQARRLGVSLASLCHLAWAQVLASVSGRDAVVFGTVLLGRLQGGEGAERALGLFINTLPLRLDIDRRGVETAAREAHVRLSGLLAHEHAPLALAQRCSGVSPGAPLFSALLNYRHNNGEAVALPEGVSLLSAEERTNYPFVLSVEDGGDSLGVTAQVTETVDAQRVCDYMVQALSSLAQALEQAPETPVCSLAVVPEAERELLLHGWNRTERDYPLDQTLAALFEQQVRRTPDATALVSGAESLSYAQLNARANRLAHALIARGVGPDSRVAVCAERGLHMVTALFGILKAGGAYVPLDPAYPGER</sequence>
<dbReference type="InterPro" id="IPR000873">
    <property type="entry name" value="AMP-dep_synth/lig_dom"/>
</dbReference>
<evidence type="ECO:0000313" key="2">
    <source>
        <dbReference type="EMBL" id="PYA62063.1"/>
    </source>
</evidence>
<keyword evidence="3" id="KW-1185">Reference proteome</keyword>
<feature type="domain" description="PH" evidence="1">
    <location>
        <begin position="1"/>
        <end position="29"/>
    </location>
</feature>
<dbReference type="Gene3D" id="3.40.50.12780">
    <property type="entry name" value="N-terminal domain of ligase-like"/>
    <property type="match status" value="1"/>
</dbReference>
<dbReference type="EMBL" id="QJQB01000441">
    <property type="protein sequence ID" value="PYA62063.1"/>
    <property type="molecule type" value="Genomic_DNA"/>
</dbReference>
<dbReference type="Pfam" id="PF00501">
    <property type="entry name" value="AMP-binding"/>
    <property type="match status" value="1"/>
</dbReference>
<reference evidence="2" key="1">
    <citation type="submission" date="2018-06" db="EMBL/GenBank/DDBJ databases">
        <title>Serratia marcescens genome sequencing and assembly.</title>
        <authorList>
            <person name="Martins R.C.R."/>
            <person name="Perdigao-Neto L.V."/>
            <person name="Costa S.F."/>
            <person name="Levin A.S.S."/>
        </authorList>
    </citation>
    <scope>NUCLEOTIDE SEQUENCE</scope>
    <source>
        <strain evidence="2">1283</strain>
    </source>
</reference>
<dbReference type="SUPFAM" id="SSF56801">
    <property type="entry name" value="Acetyl-CoA synthetase-like"/>
    <property type="match status" value="1"/>
</dbReference>
<comment type="caution">
    <text evidence="2">The sequence shown here is derived from an EMBL/GenBank/DDBJ whole genome shotgun (WGS) entry which is preliminary data.</text>
</comment>
<proteinExistence type="predicted"/>
<protein>
    <submittedName>
        <fullName evidence="2">Non-ribosomal peptide synthetase</fullName>
    </submittedName>
</protein>
<dbReference type="CDD" id="cd19544">
    <property type="entry name" value="E-C_NRPS"/>
    <property type="match status" value="1"/>
</dbReference>
<dbReference type="SUPFAM" id="SSF52777">
    <property type="entry name" value="CoA-dependent acyltransferases"/>
    <property type="match status" value="2"/>
</dbReference>
<evidence type="ECO:0000259" key="1">
    <source>
        <dbReference type="PROSITE" id="PS50003"/>
    </source>
</evidence>
<accession>A0ABX5N9D0</accession>